<accession>A0ABM4BIJ8</accession>
<reference evidence="4" key="1">
    <citation type="submission" date="2025-08" db="UniProtKB">
        <authorList>
            <consortium name="RefSeq"/>
        </authorList>
    </citation>
    <scope>IDENTIFICATION</scope>
</reference>
<dbReference type="RefSeq" id="XP_065648850.1">
    <property type="nucleotide sequence ID" value="XM_065792778.1"/>
</dbReference>
<sequence>MKVFPLLIILEILFGYDSSEVEVESFLENPSMYPGHMEPLGSKQPQIEIETLYEYPNAQDFFKDYVKPGRPFLLKKGAVNQPAFKLWSDDYMKSFPEAATEQVACEPNLKEIREAQGFYTSMLDFINRYHKEEIYMVSKVPDYLQKDILMPPPLRCNNTRKLMLDHVTWMSSGGTKSVLHNDDLDNINCLFRGTKELLFINPVKYGKKVPIDRPRGGYSSLDVDKVNFTKYPALREVEYIHCTMEEGDCLFIPWRWYHQVNSISNKNSQNIAVNIWFTHDDQHIPEQCDVDDGKTSINNWVFSGIESYASEVNESVSTYPLIDVVKSLIQKTKYQRINFKTFFTLLHKVPGIFSGEEFDHLKLPVEFVKACKETFDKINVVEDKYIDSKDFEKISSDELSENIEASIGKHFETMVNIVNELLTQESLDYTEYVS</sequence>
<dbReference type="Gene3D" id="2.60.120.650">
    <property type="entry name" value="Cupin"/>
    <property type="match status" value="1"/>
</dbReference>
<dbReference type="InterPro" id="IPR003347">
    <property type="entry name" value="JmjC_dom"/>
</dbReference>
<protein>
    <submittedName>
        <fullName evidence="4">Bifunctional peptidase and arginyl-hydroxylase JMJD5 isoform X4</fullName>
    </submittedName>
</protein>
<dbReference type="PROSITE" id="PS51184">
    <property type="entry name" value="JMJC"/>
    <property type="match status" value="1"/>
</dbReference>
<evidence type="ECO:0000256" key="1">
    <source>
        <dbReference type="SAM" id="SignalP"/>
    </source>
</evidence>
<gene>
    <name evidence="4" type="primary">LOC100207979</name>
</gene>
<feature type="signal peptide" evidence="1">
    <location>
        <begin position="1"/>
        <end position="19"/>
    </location>
</feature>
<dbReference type="PANTHER" id="PTHR12461">
    <property type="entry name" value="HYPOXIA-INDUCIBLE FACTOR 1 ALPHA INHIBITOR-RELATED"/>
    <property type="match status" value="1"/>
</dbReference>
<dbReference type="Pfam" id="PF13621">
    <property type="entry name" value="Cupin_8"/>
    <property type="match status" value="1"/>
</dbReference>
<evidence type="ECO:0000259" key="2">
    <source>
        <dbReference type="PROSITE" id="PS51184"/>
    </source>
</evidence>
<dbReference type="SUPFAM" id="SSF51197">
    <property type="entry name" value="Clavaminate synthase-like"/>
    <property type="match status" value="1"/>
</dbReference>
<evidence type="ECO:0000313" key="3">
    <source>
        <dbReference type="Proteomes" id="UP001652625"/>
    </source>
</evidence>
<name>A0ABM4BIJ8_HYDVU</name>
<dbReference type="SMART" id="SM00558">
    <property type="entry name" value="JmjC"/>
    <property type="match status" value="1"/>
</dbReference>
<proteinExistence type="predicted"/>
<feature type="domain" description="JmjC" evidence="2">
    <location>
        <begin position="129"/>
        <end position="294"/>
    </location>
</feature>
<keyword evidence="3" id="KW-1185">Reference proteome</keyword>
<dbReference type="InterPro" id="IPR041667">
    <property type="entry name" value="Cupin_8"/>
</dbReference>
<evidence type="ECO:0000313" key="4">
    <source>
        <dbReference type="RefSeq" id="XP_065648850.1"/>
    </source>
</evidence>
<dbReference type="PANTHER" id="PTHR12461:SF18">
    <property type="entry name" value="JMJC DOMAIN-CONTAINING PROTEIN"/>
    <property type="match status" value="1"/>
</dbReference>
<dbReference type="GeneID" id="100207979"/>
<keyword evidence="1" id="KW-0732">Signal</keyword>
<dbReference type="Proteomes" id="UP001652625">
    <property type="component" value="Chromosome 03"/>
</dbReference>
<feature type="chain" id="PRO_5047434979" evidence="1">
    <location>
        <begin position="20"/>
        <end position="434"/>
    </location>
</feature>
<organism evidence="3 4">
    <name type="scientific">Hydra vulgaris</name>
    <name type="common">Hydra</name>
    <name type="synonym">Hydra attenuata</name>
    <dbReference type="NCBI Taxonomy" id="6087"/>
    <lineage>
        <taxon>Eukaryota</taxon>
        <taxon>Metazoa</taxon>
        <taxon>Cnidaria</taxon>
        <taxon>Hydrozoa</taxon>
        <taxon>Hydroidolina</taxon>
        <taxon>Anthoathecata</taxon>
        <taxon>Aplanulata</taxon>
        <taxon>Hydridae</taxon>
        <taxon>Hydra</taxon>
    </lineage>
</organism>